<accession>A0A9X2J305</accession>
<dbReference type="AlphaFoldDB" id="A0A9X2J305"/>
<evidence type="ECO:0000256" key="1">
    <source>
        <dbReference type="ARBA" id="ARBA00022527"/>
    </source>
</evidence>
<dbReference type="CDD" id="cd16936">
    <property type="entry name" value="HATPase_RsbW-like"/>
    <property type="match status" value="1"/>
</dbReference>
<dbReference type="Pfam" id="PF13581">
    <property type="entry name" value="HATPase_c_2"/>
    <property type="match status" value="1"/>
</dbReference>
<keyword evidence="3" id="KW-0547">Nucleotide-binding</keyword>
<keyword evidence="1" id="KW-0418">Kinase</keyword>
<dbReference type="Gene3D" id="3.30.750.24">
    <property type="entry name" value="STAS domain"/>
    <property type="match status" value="1"/>
</dbReference>
<evidence type="ECO:0000313" key="3">
    <source>
        <dbReference type="EMBL" id="MCM6778586.1"/>
    </source>
</evidence>
<name>A0A9X2J305_9NOCA</name>
<keyword evidence="1" id="KW-0808">Transferase</keyword>
<dbReference type="InterPro" id="IPR036890">
    <property type="entry name" value="HATPase_C_sf"/>
</dbReference>
<comment type="caution">
    <text evidence="3">The sequence shown here is derived from an EMBL/GenBank/DDBJ whole genome shotgun (WGS) entry which is preliminary data.</text>
</comment>
<evidence type="ECO:0000259" key="2">
    <source>
        <dbReference type="PROSITE" id="PS50801"/>
    </source>
</evidence>
<dbReference type="RefSeq" id="WP_251918094.1">
    <property type="nucleotide sequence ID" value="NZ_JAMRXG010000024.1"/>
</dbReference>
<keyword evidence="4" id="KW-1185">Reference proteome</keyword>
<dbReference type="InterPro" id="IPR002645">
    <property type="entry name" value="STAS_dom"/>
</dbReference>
<proteinExistence type="predicted"/>
<dbReference type="SUPFAM" id="SSF52091">
    <property type="entry name" value="SpoIIaa-like"/>
    <property type="match status" value="1"/>
</dbReference>
<dbReference type="InterPro" id="IPR050267">
    <property type="entry name" value="Anti-sigma-factor_SerPK"/>
</dbReference>
<protein>
    <submittedName>
        <fullName evidence="3">ATP-binding protein</fullName>
    </submittedName>
</protein>
<keyword evidence="3" id="KW-0067">ATP-binding</keyword>
<dbReference type="InterPro" id="IPR003594">
    <property type="entry name" value="HATPase_dom"/>
</dbReference>
<dbReference type="SUPFAM" id="SSF55874">
    <property type="entry name" value="ATPase domain of HSP90 chaperone/DNA topoisomerase II/histidine kinase"/>
    <property type="match status" value="1"/>
</dbReference>
<dbReference type="GO" id="GO:0005524">
    <property type="term" value="F:ATP binding"/>
    <property type="evidence" value="ECO:0007669"/>
    <property type="project" value="UniProtKB-KW"/>
</dbReference>
<organism evidence="3 4">
    <name type="scientific">Nocardia pulmonis</name>
    <dbReference type="NCBI Taxonomy" id="2951408"/>
    <lineage>
        <taxon>Bacteria</taxon>
        <taxon>Bacillati</taxon>
        <taxon>Actinomycetota</taxon>
        <taxon>Actinomycetes</taxon>
        <taxon>Mycobacteriales</taxon>
        <taxon>Nocardiaceae</taxon>
        <taxon>Nocardia</taxon>
    </lineage>
</organism>
<dbReference type="PROSITE" id="PS50801">
    <property type="entry name" value="STAS"/>
    <property type="match status" value="1"/>
</dbReference>
<dbReference type="GO" id="GO:0004674">
    <property type="term" value="F:protein serine/threonine kinase activity"/>
    <property type="evidence" value="ECO:0007669"/>
    <property type="project" value="UniProtKB-KW"/>
</dbReference>
<dbReference type="PANTHER" id="PTHR35526">
    <property type="entry name" value="ANTI-SIGMA-F FACTOR RSBW-RELATED"/>
    <property type="match status" value="1"/>
</dbReference>
<dbReference type="Gene3D" id="3.30.565.10">
    <property type="entry name" value="Histidine kinase-like ATPase, C-terminal domain"/>
    <property type="match status" value="1"/>
</dbReference>
<gene>
    <name evidence="3" type="ORF">NDR86_34385</name>
</gene>
<feature type="domain" description="STAS" evidence="2">
    <location>
        <begin position="4"/>
        <end position="114"/>
    </location>
</feature>
<keyword evidence="1" id="KW-0723">Serine/threonine-protein kinase</keyword>
<dbReference type="EMBL" id="JAMRXG010000024">
    <property type="protein sequence ID" value="MCM6778586.1"/>
    <property type="molecule type" value="Genomic_DNA"/>
</dbReference>
<dbReference type="PANTHER" id="PTHR35526:SF3">
    <property type="entry name" value="ANTI-SIGMA-F FACTOR RSBW"/>
    <property type="match status" value="1"/>
</dbReference>
<reference evidence="3" key="1">
    <citation type="submission" date="2022-06" db="EMBL/GenBank/DDBJ databases">
        <title>Novel species in genus nocardia.</title>
        <authorList>
            <person name="Li F."/>
        </authorList>
    </citation>
    <scope>NUCLEOTIDE SEQUENCE</scope>
    <source>
        <strain evidence="3">CDC141</strain>
    </source>
</reference>
<dbReference type="Proteomes" id="UP001139157">
    <property type="component" value="Unassembled WGS sequence"/>
</dbReference>
<sequence>MHEIEWTQREISQALVVRPSGMLTTATYRGFTDALVKYTIDEPRAVLVELDDLRIAAEPLLAAFVSAWMRVSQWPSVPILLVAAHAPLQRWLVASAVSRFVPVHTSVTAALAAADVPPPRRCARTTVAPAGDCGQRARRFVGDICDCWQLPALCIAQVRLVTTELVENAFLHARGNEEIGLRLELWKNRLTVAVSDSDPREAVLREPRPGAHRSYGLYVVARASCAWGCAPRWPDGKVVWATLPTESATLAGWRSSR</sequence>
<evidence type="ECO:0000313" key="4">
    <source>
        <dbReference type="Proteomes" id="UP001139157"/>
    </source>
</evidence>
<dbReference type="InterPro" id="IPR036513">
    <property type="entry name" value="STAS_dom_sf"/>
</dbReference>